<reference evidence="2" key="1">
    <citation type="submission" date="2013-11" db="EMBL/GenBank/DDBJ databases">
        <title>The Genome Sequence of Phytophthora parasitica CHvinca01.</title>
        <authorList>
            <consortium name="The Broad Institute Genomics Platform"/>
            <person name="Russ C."/>
            <person name="Tyler B."/>
            <person name="Panabieres F."/>
            <person name="Shan W."/>
            <person name="Tripathy S."/>
            <person name="Grunwald N."/>
            <person name="Machado M."/>
            <person name="Johnson C.S."/>
            <person name="Arredondo F."/>
            <person name="Hong C."/>
            <person name="Coffey M."/>
            <person name="Young S.K."/>
            <person name="Zeng Q."/>
            <person name="Gargeya S."/>
            <person name="Fitzgerald M."/>
            <person name="Abouelleil A."/>
            <person name="Alvarado L."/>
            <person name="Chapman S.B."/>
            <person name="Gainer-Dewar J."/>
            <person name="Goldberg J."/>
            <person name="Griggs A."/>
            <person name="Gujja S."/>
            <person name="Hansen M."/>
            <person name="Howarth C."/>
            <person name="Imamovic A."/>
            <person name="Ireland A."/>
            <person name="Larimer J."/>
            <person name="McCowan C."/>
            <person name="Murphy C."/>
            <person name="Pearson M."/>
            <person name="Poon T.W."/>
            <person name="Priest M."/>
            <person name="Roberts A."/>
            <person name="Saif S."/>
            <person name="Shea T."/>
            <person name="Sykes S."/>
            <person name="Wortman J."/>
            <person name="Nusbaum C."/>
            <person name="Birren B."/>
        </authorList>
    </citation>
    <scope>NUCLEOTIDE SEQUENCE [LARGE SCALE GENOMIC DNA]</scope>
    <source>
        <strain evidence="2">CHvinca01</strain>
    </source>
</reference>
<evidence type="ECO:0000256" key="1">
    <source>
        <dbReference type="SAM" id="MobiDB-lite"/>
    </source>
</evidence>
<dbReference type="AlphaFoldDB" id="W2LCJ3"/>
<proteinExistence type="predicted"/>
<gene>
    <name evidence="2" type="ORF">L917_07026</name>
</gene>
<protein>
    <submittedName>
        <fullName evidence="2">Uncharacterized protein</fullName>
    </submittedName>
</protein>
<feature type="region of interest" description="Disordered" evidence="1">
    <location>
        <begin position="1"/>
        <end position="23"/>
    </location>
</feature>
<evidence type="ECO:0000313" key="2">
    <source>
        <dbReference type="EMBL" id="ETL95122.1"/>
    </source>
</evidence>
<feature type="compositionally biased region" description="Polar residues" evidence="1">
    <location>
        <begin position="8"/>
        <end position="23"/>
    </location>
</feature>
<dbReference type="EMBL" id="KI679190">
    <property type="protein sequence ID" value="ETL95122.1"/>
    <property type="molecule type" value="Genomic_DNA"/>
</dbReference>
<dbReference type="Proteomes" id="UP000054423">
    <property type="component" value="Unassembled WGS sequence"/>
</dbReference>
<name>W2LCJ3_PHYNI</name>
<accession>W2LCJ3</accession>
<sequence length="100" mass="11532">MEYVSRAAMQSRSRVTPLQEQSLGPSQLGLERFLPLSLATERLELVWLDALRLAYRPLRDWSTPTLSSNASRFVEVFIRSFAWPTERCYDFVGAFSELSE</sequence>
<organism evidence="2">
    <name type="scientific">Phytophthora nicotianae</name>
    <name type="common">Potato buckeye rot agent</name>
    <name type="synonym">Phytophthora parasitica</name>
    <dbReference type="NCBI Taxonomy" id="4792"/>
    <lineage>
        <taxon>Eukaryota</taxon>
        <taxon>Sar</taxon>
        <taxon>Stramenopiles</taxon>
        <taxon>Oomycota</taxon>
        <taxon>Peronosporomycetes</taxon>
        <taxon>Peronosporales</taxon>
        <taxon>Peronosporaceae</taxon>
        <taxon>Phytophthora</taxon>
    </lineage>
</organism>